<feature type="compositionally biased region" description="Polar residues" evidence="2">
    <location>
        <begin position="83"/>
        <end position="94"/>
    </location>
</feature>
<evidence type="ECO:0000313" key="4">
    <source>
        <dbReference type="EMBL" id="CAK0842481.1"/>
    </source>
</evidence>
<keyword evidence="5" id="KW-1185">Reference proteome</keyword>
<gene>
    <name evidence="4" type="ORF">PCOR1329_LOCUS37303</name>
</gene>
<feature type="compositionally biased region" description="Low complexity" evidence="2">
    <location>
        <begin position="578"/>
        <end position="604"/>
    </location>
</feature>
<evidence type="ECO:0000313" key="5">
    <source>
        <dbReference type="Proteomes" id="UP001189429"/>
    </source>
</evidence>
<reference evidence="4" key="1">
    <citation type="submission" date="2023-10" db="EMBL/GenBank/DDBJ databases">
        <authorList>
            <person name="Chen Y."/>
            <person name="Shah S."/>
            <person name="Dougan E. K."/>
            <person name="Thang M."/>
            <person name="Chan C."/>
        </authorList>
    </citation>
    <scope>NUCLEOTIDE SEQUENCE [LARGE SCALE GENOMIC DNA]</scope>
</reference>
<comment type="caution">
    <text evidence="4">The sequence shown here is derived from an EMBL/GenBank/DDBJ whole genome shotgun (WGS) entry which is preliminary data.</text>
</comment>
<keyword evidence="1" id="KW-0067">ATP-binding</keyword>
<dbReference type="PRINTS" id="PR00380">
    <property type="entry name" value="KINESINHEAVY"/>
</dbReference>
<dbReference type="Gene3D" id="3.40.850.10">
    <property type="entry name" value="Kinesin motor domain"/>
    <property type="match status" value="1"/>
</dbReference>
<sequence>DRFSQARAVDQLEAALQDSICRGHSREAIAEAFVKTISSGRLQGTMTSDESERRNRALAVAARLLRKGSRPPAPSGPRVALLSPTSPASRTPLNSPADRLRLKATLDTMMPEDRKMKALEELRAALGAGCLSVDELSNAIEQARMADVEPMVMAKAEDRLRREVGKQRLALALVQAAESRMIQSLKASIHEAKELGLRRGDFPDAGGVGVLDRAQQVLREEEQGARAALSEALKERGMLKLRRALAQARELGLQDDPQARAAEQRLQAAGERKRGLALLKTGMASEQPELLKAAIHECRRLGPEAAVDLSMAQKRLEVLELAAEARQEPSREPPQPMLAWRERSRQMTRHLTRQLQDSGGHAAPAALAQNSPTRAQARALAALRAAVAAEPMEPEMLRLALEQARGAQAEGEEVRRAEELLLRELGREAGLEGVRKAVAERDVRALSEAIRTCHDMGVPRAKLLTALNQLISDHSQIARVAGDHGLGSLVLADMERERRELHEAILVGAQSTSDQLPVQRSARARETQKCSGPAAAGAGPPAAGELLELRSPAAAAARRQAPSALRLAATDSDPAPLPGAAALQGPREAAPAAAPGAERAGPALKPAGGRKVLFRPPSTTQQERNFLFSRVFGEDGTQADVFGCARGLVRSAVDGHNALVLALGPVDSGKTHAMLGEGLETRGVIPRAIEELFAIRESESWRVDLDVDVQFVEIRDSRKIVDLLSSGTGEAHAREPMVRIQRHILGAAPLGLSYGGGAGATEEVVIDNVATRQVTEEQELRRIVQDGYARSLRSASARQCHRVLILNLSRLSVATGAITSGKLVLADLAGCGRCAGPEAAASYSALLSVFSALSRGERRVPYEEHALTQVLQ</sequence>
<dbReference type="InterPro" id="IPR027640">
    <property type="entry name" value="Kinesin-like_fam"/>
</dbReference>
<organism evidence="4 5">
    <name type="scientific">Prorocentrum cordatum</name>
    <dbReference type="NCBI Taxonomy" id="2364126"/>
    <lineage>
        <taxon>Eukaryota</taxon>
        <taxon>Sar</taxon>
        <taxon>Alveolata</taxon>
        <taxon>Dinophyceae</taxon>
        <taxon>Prorocentrales</taxon>
        <taxon>Prorocentraceae</taxon>
        <taxon>Prorocentrum</taxon>
    </lineage>
</organism>
<dbReference type="SUPFAM" id="SSF52540">
    <property type="entry name" value="P-loop containing nucleoside triphosphate hydrolases"/>
    <property type="match status" value="1"/>
</dbReference>
<dbReference type="SMART" id="SM00129">
    <property type="entry name" value="KISc"/>
    <property type="match status" value="1"/>
</dbReference>
<dbReference type="EMBL" id="CAUYUJ010014523">
    <property type="protein sequence ID" value="CAK0842481.1"/>
    <property type="molecule type" value="Genomic_DNA"/>
</dbReference>
<accession>A0ABN9TAR7</accession>
<feature type="region of interest" description="Disordered" evidence="2">
    <location>
        <begin position="562"/>
        <end position="618"/>
    </location>
</feature>
<evidence type="ECO:0000259" key="3">
    <source>
        <dbReference type="PROSITE" id="PS50067"/>
    </source>
</evidence>
<protein>
    <recommendedName>
        <fullName evidence="3">Kinesin motor domain-containing protein</fullName>
    </recommendedName>
</protein>
<name>A0ABN9TAR7_9DINO</name>
<dbReference type="InterPro" id="IPR001752">
    <property type="entry name" value="Kinesin_motor_dom"/>
</dbReference>
<feature type="non-terminal residue" evidence="4">
    <location>
        <position position="872"/>
    </location>
</feature>
<evidence type="ECO:0000256" key="2">
    <source>
        <dbReference type="SAM" id="MobiDB-lite"/>
    </source>
</evidence>
<dbReference type="InterPro" id="IPR027417">
    <property type="entry name" value="P-loop_NTPase"/>
</dbReference>
<feature type="compositionally biased region" description="Low complexity" evidence="2">
    <location>
        <begin position="532"/>
        <end position="542"/>
    </location>
</feature>
<keyword evidence="1" id="KW-0547">Nucleotide-binding</keyword>
<comment type="similarity">
    <text evidence="1">Belongs to the TRAFAC class myosin-kinesin ATPase superfamily. Kinesin family.</text>
</comment>
<feature type="region of interest" description="Disordered" evidence="2">
    <location>
        <begin position="66"/>
        <end position="95"/>
    </location>
</feature>
<keyword evidence="1" id="KW-0505">Motor protein</keyword>
<dbReference type="Pfam" id="PF00225">
    <property type="entry name" value="Kinesin"/>
    <property type="match status" value="1"/>
</dbReference>
<evidence type="ECO:0000256" key="1">
    <source>
        <dbReference type="PROSITE-ProRule" id="PRU00283"/>
    </source>
</evidence>
<proteinExistence type="inferred from homology"/>
<feature type="binding site" evidence="1">
    <location>
        <begin position="664"/>
        <end position="671"/>
    </location>
    <ligand>
        <name>ATP</name>
        <dbReference type="ChEBI" id="CHEBI:30616"/>
    </ligand>
</feature>
<feature type="region of interest" description="Disordered" evidence="2">
    <location>
        <begin position="512"/>
        <end position="542"/>
    </location>
</feature>
<feature type="non-terminal residue" evidence="4">
    <location>
        <position position="1"/>
    </location>
</feature>
<dbReference type="Proteomes" id="UP001189429">
    <property type="component" value="Unassembled WGS sequence"/>
</dbReference>
<dbReference type="PROSITE" id="PS50067">
    <property type="entry name" value="KINESIN_MOTOR_2"/>
    <property type="match status" value="1"/>
</dbReference>
<dbReference type="PANTHER" id="PTHR47972">
    <property type="entry name" value="KINESIN-LIKE PROTEIN KLP-3"/>
    <property type="match status" value="1"/>
</dbReference>
<dbReference type="InterPro" id="IPR036961">
    <property type="entry name" value="Kinesin_motor_dom_sf"/>
</dbReference>
<feature type="domain" description="Kinesin motor" evidence="3">
    <location>
        <begin position="586"/>
        <end position="872"/>
    </location>
</feature>